<feature type="compositionally biased region" description="Low complexity" evidence="1">
    <location>
        <begin position="37"/>
        <end position="52"/>
    </location>
</feature>
<evidence type="ECO:0000313" key="2">
    <source>
        <dbReference type="EMBL" id="CAE8725096.1"/>
    </source>
</evidence>
<evidence type="ECO:0000313" key="3">
    <source>
        <dbReference type="Proteomes" id="UP000626109"/>
    </source>
</evidence>
<gene>
    <name evidence="2" type="ORF">PGLA2088_LOCUS43980</name>
</gene>
<dbReference type="Proteomes" id="UP000626109">
    <property type="component" value="Unassembled WGS sequence"/>
</dbReference>
<feature type="compositionally biased region" description="Polar residues" evidence="1">
    <location>
        <begin position="1"/>
        <end position="14"/>
    </location>
</feature>
<organism evidence="2 3">
    <name type="scientific">Polarella glacialis</name>
    <name type="common">Dinoflagellate</name>
    <dbReference type="NCBI Taxonomy" id="89957"/>
    <lineage>
        <taxon>Eukaryota</taxon>
        <taxon>Sar</taxon>
        <taxon>Alveolata</taxon>
        <taxon>Dinophyceae</taxon>
        <taxon>Suessiales</taxon>
        <taxon>Suessiaceae</taxon>
        <taxon>Polarella</taxon>
    </lineage>
</organism>
<accession>A0A813LE98</accession>
<comment type="caution">
    <text evidence="2">The sequence shown here is derived from an EMBL/GenBank/DDBJ whole genome shotgun (WGS) entry which is preliminary data.</text>
</comment>
<dbReference type="EMBL" id="CAJNNW010034996">
    <property type="protein sequence ID" value="CAE8725096.1"/>
    <property type="molecule type" value="Genomic_DNA"/>
</dbReference>
<name>A0A813LE98_POLGL</name>
<feature type="region of interest" description="Disordered" evidence="1">
    <location>
        <begin position="1"/>
        <end position="57"/>
    </location>
</feature>
<proteinExistence type="predicted"/>
<dbReference type="AlphaFoldDB" id="A0A813LE98"/>
<feature type="region of interest" description="Disordered" evidence="1">
    <location>
        <begin position="74"/>
        <end position="98"/>
    </location>
</feature>
<protein>
    <submittedName>
        <fullName evidence="2">Uncharacterized protein</fullName>
    </submittedName>
</protein>
<evidence type="ECO:0000256" key="1">
    <source>
        <dbReference type="SAM" id="MobiDB-lite"/>
    </source>
</evidence>
<sequence length="127" mass="14279">MSQSVGEASSQKRVSISDIEISVDQDGNESSRRHNNNKNNNKNNNNNNNNNNNKERVFTEVLEVLEVLEGLGVGLSSHKPAPEKQDATLQKSQPEPCSDSAGFFSRHCFIESLRTTTPQFWDLQRTF</sequence>
<reference evidence="2" key="1">
    <citation type="submission" date="2021-02" db="EMBL/GenBank/DDBJ databases">
        <authorList>
            <person name="Dougan E. K."/>
            <person name="Rhodes N."/>
            <person name="Thang M."/>
            <person name="Chan C."/>
        </authorList>
    </citation>
    <scope>NUCLEOTIDE SEQUENCE</scope>
</reference>